<keyword evidence="1" id="KW-0414">Isoprene biosynthesis</keyword>
<dbReference type="STRING" id="1227484.C471_08970"/>
<evidence type="ECO:0000259" key="3">
    <source>
        <dbReference type="Pfam" id="PF12172"/>
    </source>
</evidence>
<dbReference type="InterPro" id="IPR012340">
    <property type="entry name" value="NA-bd_OB-fold"/>
</dbReference>
<dbReference type="PANTHER" id="PTHR34075">
    <property type="entry name" value="BLR3430 PROTEIN"/>
    <property type="match status" value="1"/>
</dbReference>
<dbReference type="eggNOG" id="arCOG01767">
    <property type="taxonomic scope" value="Archaea"/>
</dbReference>
<dbReference type="SUPFAM" id="SSF53901">
    <property type="entry name" value="Thiolase-like"/>
    <property type="match status" value="2"/>
</dbReference>
<evidence type="ECO:0000259" key="2">
    <source>
        <dbReference type="Pfam" id="PF01796"/>
    </source>
</evidence>
<dbReference type="AlphaFoldDB" id="M0DWL1"/>
<dbReference type="GO" id="GO:0016746">
    <property type="term" value="F:acyltransferase activity"/>
    <property type="evidence" value="ECO:0007669"/>
    <property type="project" value="InterPro"/>
</dbReference>
<dbReference type="GO" id="GO:0008299">
    <property type="term" value="P:isoprenoid biosynthetic process"/>
    <property type="evidence" value="ECO:0007669"/>
    <property type="project" value="UniProtKB-KW"/>
</dbReference>
<evidence type="ECO:0000313" key="4">
    <source>
        <dbReference type="EMBL" id="ELZ39092.1"/>
    </source>
</evidence>
<comment type="caution">
    <text evidence="4">The sequence shown here is derived from an EMBL/GenBank/DDBJ whole genome shotgun (WGS) entry which is preliminary data.</text>
</comment>
<keyword evidence="5" id="KW-1185">Reference proteome</keyword>
<reference evidence="4 5" key="1">
    <citation type="journal article" date="2014" name="PLoS Genet.">
        <title>Phylogenetically driven sequencing of extremely halophilic archaea reveals strategies for static and dynamic osmo-response.</title>
        <authorList>
            <person name="Becker E.A."/>
            <person name="Seitzer P.M."/>
            <person name="Tritt A."/>
            <person name="Larsen D."/>
            <person name="Krusor M."/>
            <person name="Yao A.I."/>
            <person name="Wu D."/>
            <person name="Madern D."/>
            <person name="Eisen J.A."/>
            <person name="Darling A.E."/>
            <person name="Facciotti M.T."/>
        </authorList>
    </citation>
    <scope>NUCLEOTIDE SEQUENCE [LARGE SCALE GENOMIC DNA]</scope>
    <source>
        <strain evidence="4 5">DSM 1137</strain>
    </source>
</reference>
<feature type="domain" description="ChsH2 rubredoxin-like zinc ribbon" evidence="3">
    <location>
        <begin position="346"/>
        <end position="374"/>
    </location>
</feature>
<dbReference type="Proteomes" id="UP000011514">
    <property type="component" value="Unassembled WGS sequence"/>
</dbReference>
<evidence type="ECO:0008006" key="6">
    <source>
        <dbReference type="Google" id="ProtNLM"/>
    </source>
</evidence>
<dbReference type="InterPro" id="IPR016039">
    <property type="entry name" value="Thiolase-like"/>
</dbReference>
<dbReference type="InterPro" id="IPR002878">
    <property type="entry name" value="ChsH2_C"/>
</dbReference>
<dbReference type="InterPro" id="IPR052513">
    <property type="entry name" value="Thioester_dehydratase-like"/>
</dbReference>
<name>M0DWL1_9EURY</name>
<dbReference type="OrthoDB" id="9573at2157"/>
<dbReference type="SUPFAM" id="SSF50249">
    <property type="entry name" value="Nucleic acid-binding proteins"/>
    <property type="match status" value="1"/>
</dbReference>
<evidence type="ECO:0000313" key="5">
    <source>
        <dbReference type="Proteomes" id="UP000011514"/>
    </source>
</evidence>
<dbReference type="PATRIC" id="fig|1227484.4.peg.1789"/>
<dbReference type="Gene3D" id="3.40.47.10">
    <property type="match status" value="1"/>
</dbReference>
<gene>
    <name evidence="4" type="ORF">C471_08970</name>
</gene>
<feature type="domain" description="ChsH2 C-terminal OB-fold" evidence="2">
    <location>
        <begin position="380"/>
        <end position="451"/>
    </location>
</feature>
<dbReference type="Pfam" id="PF01796">
    <property type="entry name" value="OB_ChsH2_C"/>
    <property type="match status" value="1"/>
</dbReference>
<protein>
    <recommendedName>
        <fullName evidence="6">DUF35 domain-containing protein</fullName>
    </recommendedName>
</protein>
<dbReference type="PANTHER" id="PTHR34075:SF5">
    <property type="entry name" value="BLR3430 PROTEIN"/>
    <property type="match status" value="1"/>
</dbReference>
<sequence length="470" mass="48010">MTRGLTAAGVHVPRFRIESSTIGEAWGVDHASGIERKALPAADEDAVTMAISAARDALDRGNANAADLSFVGLATTTPPLAEEELAPRVVRALGGASDARTATATASPLAGLDVLERAVEADGPALAIAADAPTGDPAEADHRLGAGAVAFLVDDDAPVTLVDSAAHSDEYPGVRYRERGSEEVDALGVTTYERDAVGESVAAVVSDLDVSEPAGAALHQPNGGLPHRAGGRTDIDGAAIERGTVVDRVGDAGAATVPLGLCAALASADADDATVAVDFGGGGGALGLAFAGGLDNAPSVDERLSGGELVSYDRYLRERGYVVDGEVAGGGAHVSLPSWRRSLDGRYRLVAGRCPSCGGLTFPAEGACGVCHDRGAFEHVELPREGVVDAVTVIGQGGAPPEFVPQQERDGPYAVAIVRFTHSGEEVTIPMQLTDCDPETVAVGDDVRATIRRVYADEGIPRYGSKATPI</sequence>
<dbReference type="RefSeq" id="WP_004048390.1">
    <property type="nucleotide sequence ID" value="NZ_AOJE01000043.1"/>
</dbReference>
<accession>M0DWL1</accession>
<evidence type="ECO:0000256" key="1">
    <source>
        <dbReference type="ARBA" id="ARBA00023229"/>
    </source>
</evidence>
<proteinExistence type="predicted"/>
<organism evidence="4 5">
    <name type="scientific">Halorubrum saccharovorum DSM 1137</name>
    <dbReference type="NCBI Taxonomy" id="1227484"/>
    <lineage>
        <taxon>Archaea</taxon>
        <taxon>Methanobacteriati</taxon>
        <taxon>Methanobacteriota</taxon>
        <taxon>Stenosarchaea group</taxon>
        <taxon>Halobacteria</taxon>
        <taxon>Halobacteriales</taxon>
        <taxon>Haloferacaceae</taxon>
        <taxon>Halorubrum</taxon>
    </lineage>
</organism>
<dbReference type="InterPro" id="IPR022002">
    <property type="entry name" value="ChsH2_Znr"/>
</dbReference>
<dbReference type="EMBL" id="AOJE01000043">
    <property type="protein sequence ID" value="ELZ39092.1"/>
    <property type="molecule type" value="Genomic_DNA"/>
</dbReference>
<dbReference type="Pfam" id="PF12172">
    <property type="entry name" value="zf-ChsH2"/>
    <property type="match status" value="1"/>
</dbReference>